<dbReference type="SUPFAM" id="SSF52540">
    <property type="entry name" value="P-loop containing nucleoside triphosphate hydrolases"/>
    <property type="match status" value="1"/>
</dbReference>
<evidence type="ECO:0000313" key="2">
    <source>
        <dbReference type="Proteomes" id="UP000221961"/>
    </source>
</evidence>
<dbReference type="RefSeq" id="WP_098694453.1">
    <property type="nucleotide sequence ID" value="NZ_CP023778.1"/>
</dbReference>
<protein>
    <recommendedName>
        <fullName evidence="3">ABC transporter ATP-binding protein</fullName>
    </recommendedName>
</protein>
<gene>
    <name evidence="1" type="ORF">CRH09_14980</name>
</gene>
<dbReference type="EMBL" id="CP023778">
    <property type="protein sequence ID" value="ATL67308.1"/>
    <property type="molecule type" value="Genomic_DNA"/>
</dbReference>
<accession>A0A291RJ44</accession>
<dbReference type="GO" id="GO:0015421">
    <property type="term" value="F:ABC-type oligopeptide transporter activity"/>
    <property type="evidence" value="ECO:0007669"/>
    <property type="project" value="TreeGrafter"/>
</dbReference>
<reference evidence="1 2" key="1">
    <citation type="submission" date="2017-10" db="EMBL/GenBank/DDBJ databases">
        <title>Comparative genomics between pathogenic Norcardia.</title>
        <authorList>
            <person name="Zeng L."/>
        </authorList>
    </citation>
    <scope>NUCLEOTIDE SEQUENCE [LARGE SCALE GENOMIC DNA]</scope>
    <source>
        <strain evidence="1 2">NC_YFY_NT001</strain>
    </source>
</reference>
<organism evidence="1 2">
    <name type="scientific">Nocardia terpenica</name>
    <dbReference type="NCBI Taxonomy" id="455432"/>
    <lineage>
        <taxon>Bacteria</taxon>
        <taxon>Bacillati</taxon>
        <taxon>Actinomycetota</taxon>
        <taxon>Actinomycetes</taxon>
        <taxon>Mycobacteriales</taxon>
        <taxon>Nocardiaceae</taxon>
        <taxon>Nocardia</taxon>
    </lineage>
</organism>
<evidence type="ECO:0008006" key="3">
    <source>
        <dbReference type="Google" id="ProtNLM"/>
    </source>
</evidence>
<dbReference type="PANTHER" id="PTHR43394">
    <property type="entry name" value="ATP-DEPENDENT PERMEASE MDL1, MITOCHONDRIAL"/>
    <property type="match status" value="1"/>
</dbReference>
<dbReference type="PANTHER" id="PTHR43394:SF1">
    <property type="entry name" value="ATP-BINDING CASSETTE SUB-FAMILY B MEMBER 10, MITOCHONDRIAL"/>
    <property type="match status" value="1"/>
</dbReference>
<dbReference type="KEGG" id="ntp:CRH09_14980"/>
<dbReference type="Gene3D" id="3.40.50.300">
    <property type="entry name" value="P-loop containing nucleotide triphosphate hydrolases"/>
    <property type="match status" value="1"/>
</dbReference>
<dbReference type="InterPro" id="IPR027417">
    <property type="entry name" value="P-loop_NTPase"/>
</dbReference>
<sequence>MEPRLGHAPGLRKSWGTAVFGSTAPGVVATTITIAHRLSTIRTADHIIVLDNGRIIERGNHFELMERGGRYAELVARDGAVTVAAR</sequence>
<name>A0A291RJ44_9NOCA</name>
<dbReference type="GeneID" id="88358700"/>
<dbReference type="AlphaFoldDB" id="A0A291RJ44"/>
<proteinExistence type="predicted"/>
<evidence type="ECO:0000313" key="1">
    <source>
        <dbReference type="EMBL" id="ATL67308.1"/>
    </source>
</evidence>
<dbReference type="InterPro" id="IPR039421">
    <property type="entry name" value="Type_1_exporter"/>
</dbReference>
<dbReference type="Proteomes" id="UP000221961">
    <property type="component" value="Chromosome"/>
</dbReference>